<proteinExistence type="predicted"/>
<sequence length="201" mass="23058">MLHPTIHCTNTITMPKRNEPGAETSWQAMERTRKRKEAAISTRMSKSIKKHNLQPNVLPPSTKLQAQAKRFWKHYPQRLLPSHRYPRDMNSTRVNANGTTRLSCPAIGPSSSAKLSSTSRSRSTTDVVYGYMKAQYYLRSNGQGPNGDKADVDGFMTENIVEALAEWRRDREEEEAAALAEEEEEEERRASRRSKRRRLLL</sequence>
<evidence type="ECO:0000313" key="3">
    <source>
        <dbReference type="Proteomes" id="UP001168146"/>
    </source>
</evidence>
<feature type="compositionally biased region" description="Low complexity" evidence="1">
    <location>
        <begin position="110"/>
        <end position="124"/>
    </location>
</feature>
<feature type="compositionally biased region" description="Basic residues" evidence="1">
    <location>
        <begin position="190"/>
        <end position="201"/>
    </location>
</feature>
<evidence type="ECO:0000313" key="2">
    <source>
        <dbReference type="EMBL" id="KAK0307011.1"/>
    </source>
</evidence>
<accession>A0AAN6F983</accession>
<evidence type="ECO:0000256" key="1">
    <source>
        <dbReference type="SAM" id="MobiDB-lite"/>
    </source>
</evidence>
<comment type="caution">
    <text evidence="2">The sequence shown here is derived from an EMBL/GenBank/DDBJ whole genome shotgun (WGS) entry which is preliminary data.</text>
</comment>
<gene>
    <name evidence="2" type="ORF">LTR82_016142</name>
</gene>
<feature type="region of interest" description="Disordered" evidence="1">
    <location>
        <begin position="171"/>
        <end position="201"/>
    </location>
</feature>
<reference evidence="2" key="1">
    <citation type="submission" date="2021-12" db="EMBL/GenBank/DDBJ databases">
        <title>Black yeast isolated from Biological Soil Crust.</title>
        <authorList>
            <person name="Kurbessoian T."/>
        </authorList>
    </citation>
    <scope>NUCLEOTIDE SEQUENCE</scope>
    <source>
        <strain evidence="2">CCFEE 5208</strain>
    </source>
</reference>
<feature type="compositionally biased region" description="Acidic residues" evidence="1">
    <location>
        <begin position="172"/>
        <end position="186"/>
    </location>
</feature>
<feature type="region of interest" description="Disordered" evidence="1">
    <location>
        <begin position="97"/>
        <end position="124"/>
    </location>
</feature>
<protein>
    <submittedName>
        <fullName evidence="2">Uncharacterized protein</fullName>
    </submittedName>
</protein>
<dbReference type="EMBL" id="JASUXU010000098">
    <property type="protein sequence ID" value="KAK0307011.1"/>
    <property type="molecule type" value="Genomic_DNA"/>
</dbReference>
<name>A0AAN6F983_9PEZI</name>
<dbReference type="AlphaFoldDB" id="A0AAN6F983"/>
<dbReference type="Proteomes" id="UP001168146">
    <property type="component" value="Unassembled WGS sequence"/>
</dbReference>
<organism evidence="2 3">
    <name type="scientific">Friedmanniomyces endolithicus</name>
    <dbReference type="NCBI Taxonomy" id="329885"/>
    <lineage>
        <taxon>Eukaryota</taxon>
        <taxon>Fungi</taxon>
        <taxon>Dikarya</taxon>
        <taxon>Ascomycota</taxon>
        <taxon>Pezizomycotina</taxon>
        <taxon>Dothideomycetes</taxon>
        <taxon>Dothideomycetidae</taxon>
        <taxon>Mycosphaerellales</taxon>
        <taxon>Teratosphaeriaceae</taxon>
        <taxon>Friedmanniomyces</taxon>
    </lineage>
</organism>